<evidence type="ECO:0000256" key="1">
    <source>
        <dbReference type="SAM" id="Phobius"/>
    </source>
</evidence>
<keyword evidence="1" id="KW-0812">Transmembrane</keyword>
<evidence type="ECO:0000313" key="3">
    <source>
        <dbReference type="Proteomes" id="UP000823775"/>
    </source>
</evidence>
<keyword evidence="1" id="KW-1133">Transmembrane helix</keyword>
<protein>
    <submittedName>
        <fullName evidence="2">Uncharacterized protein</fullName>
    </submittedName>
</protein>
<dbReference type="EMBL" id="JACEIK010002400">
    <property type="protein sequence ID" value="MCD9560924.1"/>
    <property type="molecule type" value="Genomic_DNA"/>
</dbReference>
<evidence type="ECO:0000313" key="2">
    <source>
        <dbReference type="EMBL" id="MCD9560924.1"/>
    </source>
</evidence>
<accession>A0ABS8UPZ0</accession>
<dbReference type="Proteomes" id="UP000823775">
    <property type="component" value="Unassembled WGS sequence"/>
</dbReference>
<comment type="caution">
    <text evidence="2">The sequence shown here is derived from an EMBL/GenBank/DDBJ whole genome shotgun (WGS) entry which is preliminary data.</text>
</comment>
<proteinExistence type="predicted"/>
<feature type="transmembrane region" description="Helical" evidence="1">
    <location>
        <begin position="30"/>
        <end position="51"/>
    </location>
</feature>
<keyword evidence="3" id="KW-1185">Reference proteome</keyword>
<sequence length="63" mass="7055">MAENTPSKRLTRGIFSKVEFHGQEPSFDLLITQIYGEIMAALAQASLIGVVKDQSSRTMKRKE</sequence>
<keyword evidence="1" id="KW-0472">Membrane</keyword>
<feature type="non-terminal residue" evidence="2">
    <location>
        <position position="63"/>
    </location>
</feature>
<organism evidence="2 3">
    <name type="scientific">Datura stramonium</name>
    <name type="common">Jimsonweed</name>
    <name type="synonym">Common thornapple</name>
    <dbReference type="NCBI Taxonomy" id="4076"/>
    <lineage>
        <taxon>Eukaryota</taxon>
        <taxon>Viridiplantae</taxon>
        <taxon>Streptophyta</taxon>
        <taxon>Embryophyta</taxon>
        <taxon>Tracheophyta</taxon>
        <taxon>Spermatophyta</taxon>
        <taxon>Magnoliopsida</taxon>
        <taxon>eudicotyledons</taxon>
        <taxon>Gunneridae</taxon>
        <taxon>Pentapetalae</taxon>
        <taxon>asterids</taxon>
        <taxon>lamiids</taxon>
        <taxon>Solanales</taxon>
        <taxon>Solanaceae</taxon>
        <taxon>Solanoideae</taxon>
        <taxon>Datureae</taxon>
        <taxon>Datura</taxon>
    </lineage>
</organism>
<name>A0ABS8UPZ0_DATST</name>
<reference evidence="2 3" key="1">
    <citation type="journal article" date="2021" name="BMC Genomics">
        <title>Datura genome reveals duplications of psychoactive alkaloid biosynthetic genes and high mutation rate following tissue culture.</title>
        <authorList>
            <person name="Rajewski A."/>
            <person name="Carter-House D."/>
            <person name="Stajich J."/>
            <person name="Litt A."/>
        </authorList>
    </citation>
    <scope>NUCLEOTIDE SEQUENCE [LARGE SCALE GENOMIC DNA]</scope>
    <source>
        <strain evidence="2">AR-01</strain>
    </source>
</reference>
<gene>
    <name evidence="2" type="ORF">HAX54_019784</name>
</gene>